<evidence type="ECO:0008006" key="3">
    <source>
        <dbReference type="Google" id="ProtNLM"/>
    </source>
</evidence>
<protein>
    <recommendedName>
        <fullName evidence="3">F-box domain-containing protein</fullName>
    </recommendedName>
</protein>
<evidence type="ECO:0000313" key="1">
    <source>
        <dbReference type="EMBL" id="OJA11901.1"/>
    </source>
</evidence>
<dbReference type="Gene3D" id="3.80.10.10">
    <property type="entry name" value="Ribonuclease Inhibitor"/>
    <property type="match status" value="1"/>
</dbReference>
<dbReference type="EMBL" id="LVVM01004879">
    <property type="protein sequence ID" value="OJA11901.1"/>
    <property type="molecule type" value="Genomic_DNA"/>
</dbReference>
<dbReference type="AlphaFoldDB" id="A0A1J8PSN7"/>
<name>A0A1J8PSN7_9AGAM</name>
<accession>A0A1J8PSN7</accession>
<comment type="caution">
    <text evidence="1">The sequence shown here is derived from an EMBL/GenBank/DDBJ whole genome shotgun (WGS) entry which is preliminary data.</text>
</comment>
<organism evidence="1 2">
    <name type="scientific">Rhizopogon vesiculosus</name>
    <dbReference type="NCBI Taxonomy" id="180088"/>
    <lineage>
        <taxon>Eukaryota</taxon>
        <taxon>Fungi</taxon>
        <taxon>Dikarya</taxon>
        <taxon>Basidiomycota</taxon>
        <taxon>Agaricomycotina</taxon>
        <taxon>Agaricomycetes</taxon>
        <taxon>Agaricomycetidae</taxon>
        <taxon>Boletales</taxon>
        <taxon>Suillineae</taxon>
        <taxon>Rhizopogonaceae</taxon>
        <taxon>Rhizopogon</taxon>
    </lineage>
</organism>
<gene>
    <name evidence="1" type="ORF">AZE42_07645</name>
</gene>
<dbReference type="OrthoDB" id="2662061at2759"/>
<sequence>MGSSNLANLRIHHNADAYSNVFSHLSGGLPNLQSLSLETSYSNFDIRPPDMRPITLPQLRSLAIKARSMGEWADGFFRNVCMPNLRILTLDGVGIDPDESEWDSDSDSQEGILEALARLTDRDIMKISPSYRLELDELHFLNFSHNAGVVLVHRLYTQMATVKVLTLGPGALDRNAALVMGLLRLLPTHSGLADFPLPVLRTLILFDVPRNVVRRIVLQRMSVAGPLEELFFIERKRISVSQTIGNIKLRITISVL</sequence>
<proteinExistence type="predicted"/>
<keyword evidence="2" id="KW-1185">Reference proteome</keyword>
<reference evidence="1 2" key="1">
    <citation type="submission" date="2016-03" db="EMBL/GenBank/DDBJ databases">
        <title>Comparative genomics of the ectomycorrhizal sister species Rhizopogon vinicolor and Rhizopogon vesiculosus (Basidiomycota: Boletales) reveals a divergence of the mating type B locus.</title>
        <authorList>
            <person name="Mujic A.B."/>
            <person name="Kuo A."/>
            <person name="Tritt A."/>
            <person name="Lipzen A."/>
            <person name="Chen C."/>
            <person name="Johnson J."/>
            <person name="Sharma A."/>
            <person name="Barry K."/>
            <person name="Grigoriev I.V."/>
            <person name="Spatafora J.W."/>
        </authorList>
    </citation>
    <scope>NUCLEOTIDE SEQUENCE [LARGE SCALE GENOMIC DNA]</scope>
    <source>
        <strain evidence="1 2">AM-OR11-056</strain>
    </source>
</reference>
<evidence type="ECO:0000313" key="2">
    <source>
        <dbReference type="Proteomes" id="UP000183567"/>
    </source>
</evidence>
<dbReference type="InterPro" id="IPR032675">
    <property type="entry name" value="LRR_dom_sf"/>
</dbReference>
<dbReference type="Proteomes" id="UP000183567">
    <property type="component" value="Unassembled WGS sequence"/>
</dbReference>
<dbReference type="SUPFAM" id="SSF52047">
    <property type="entry name" value="RNI-like"/>
    <property type="match status" value="1"/>
</dbReference>